<gene>
    <name evidence="1" type="ORF">ACAOBT_LOCUS21018</name>
</gene>
<evidence type="ECO:0000313" key="1">
    <source>
        <dbReference type="EMBL" id="CAH1992673.1"/>
    </source>
</evidence>
<comment type="caution">
    <text evidence="1">The sequence shown here is derived from an EMBL/GenBank/DDBJ whole genome shotgun (WGS) entry which is preliminary data.</text>
</comment>
<reference evidence="1" key="1">
    <citation type="submission" date="2022-03" db="EMBL/GenBank/DDBJ databases">
        <authorList>
            <person name="Sayadi A."/>
        </authorList>
    </citation>
    <scope>NUCLEOTIDE SEQUENCE</scope>
</reference>
<dbReference type="EMBL" id="CAKOFQ010007152">
    <property type="protein sequence ID" value="CAH1992673.1"/>
    <property type="molecule type" value="Genomic_DNA"/>
</dbReference>
<evidence type="ECO:0000313" key="2">
    <source>
        <dbReference type="Proteomes" id="UP001152888"/>
    </source>
</evidence>
<dbReference type="OrthoDB" id="6784705at2759"/>
<proteinExistence type="predicted"/>
<dbReference type="Proteomes" id="UP001152888">
    <property type="component" value="Unassembled WGS sequence"/>
</dbReference>
<protein>
    <submittedName>
        <fullName evidence="1">Uncharacterized protein</fullName>
    </submittedName>
</protein>
<name>A0A9P0PT11_ACAOB</name>
<sequence>MSDLIHRLHYLPASTACPTTAPGGACPQAVACDAGTAGGVRAYAARRLIGLWRGRGQAFGCSCRKNVEKSEEIGSMLPMSEIKQEELLTIRKKPPAKIVIEPSEVPISDQPVSPLSPRELFFIDLIKAAKLPSVNTTLRFIEKEKEYCIFDDPVYKQEHLKIIQEPKKNFRSEAYIFLGNSA</sequence>
<accession>A0A9P0PT11</accession>
<organism evidence="1 2">
    <name type="scientific">Acanthoscelides obtectus</name>
    <name type="common">Bean weevil</name>
    <name type="synonym">Bruchus obtectus</name>
    <dbReference type="NCBI Taxonomy" id="200917"/>
    <lineage>
        <taxon>Eukaryota</taxon>
        <taxon>Metazoa</taxon>
        <taxon>Ecdysozoa</taxon>
        <taxon>Arthropoda</taxon>
        <taxon>Hexapoda</taxon>
        <taxon>Insecta</taxon>
        <taxon>Pterygota</taxon>
        <taxon>Neoptera</taxon>
        <taxon>Endopterygota</taxon>
        <taxon>Coleoptera</taxon>
        <taxon>Polyphaga</taxon>
        <taxon>Cucujiformia</taxon>
        <taxon>Chrysomeloidea</taxon>
        <taxon>Chrysomelidae</taxon>
        <taxon>Bruchinae</taxon>
        <taxon>Bruchini</taxon>
        <taxon>Acanthoscelides</taxon>
    </lineage>
</organism>
<dbReference type="AlphaFoldDB" id="A0A9P0PT11"/>
<keyword evidence="2" id="KW-1185">Reference proteome</keyword>